<keyword evidence="2" id="KW-0732">Signal</keyword>
<feature type="chain" id="PRO_5040409581" description="Kazal-like domain-containing protein" evidence="2">
    <location>
        <begin position="19"/>
        <end position="219"/>
    </location>
</feature>
<feature type="region of interest" description="Disordered" evidence="1">
    <location>
        <begin position="116"/>
        <end position="219"/>
    </location>
</feature>
<dbReference type="AlphaFoldDB" id="A0A9Q1CKV8"/>
<dbReference type="CDD" id="cd00104">
    <property type="entry name" value="KAZAL_FS"/>
    <property type="match status" value="1"/>
</dbReference>
<dbReference type="Pfam" id="PF07648">
    <property type="entry name" value="Kazal_2"/>
    <property type="match status" value="1"/>
</dbReference>
<evidence type="ECO:0000313" key="5">
    <source>
        <dbReference type="Proteomes" id="UP001152320"/>
    </source>
</evidence>
<dbReference type="EMBL" id="JAIZAY010000002">
    <property type="protein sequence ID" value="KAJ8047417.1"/>
    <property type="molecule type" value="Genomic_DNA"/>
</dbReference>
<dbReference type="SUPFAM" id="SSF100895">
    <property type="entry name" value="Kazal-type serine protease inhibitors"/>
    <property type="match status" value="1"/>
</dbReference>
<evidence type="ECO:0000259" key="3">
    <source>
        <dbReference type="Pfam" id="PF07648"/>
    </source>
</evidence>
<feature type="compositionally biased region" description="Basic and acidic residues" evidence="1">
    <location>
        <begin position="139"/>
        <end position="195"/>
    </location>
</feature>
<organism evidence="4 5">
    <name type="scientific">Holothuria leucospilota</name>
    <name type="common">Black long sea cucumber</name>
    <name type="synonym">Mertensiothuria leucospilota</name>
    <dbReference type="NCBI Taxonomy" id="206669"/>
    <lineage>
        <taxon>Eukaryota</taxon>
        <taxon>Metazoa</taxon>
        <taxon>Echinodermata</taxon>
        <taxon>Eleutherozoa</taxon>
        <taxon>Echinozoa</taxon>
        <taxon>Holothuroidea</taxon>
        <taxon>Aspidochirotacea</taxon>
        <taxon>Aspidochirotida</taxon>
        <taxon>Holothuriidae</taxon>
        <taxon>Holothuria</taxon>
    </lineage>
</organism>
<evidence type="ECO:0000313" key="4">
    <source>
        <dbReference type="EMBL" id="KAJ8047417.1"/>
    </source>
</evidence>
<feature type="signal peptide" evidence="2">
    <location>
        <begin position="1"/>
        <end position="18"/>
    </location>
</feature>
<evidence type="ECO:0000256" key="1">
    <source>
        <dbReference type="SAM" id="MobiDB-lite"/>
    </source>
</evidence>
<dbReference type="InterPro" id="IPR002350">
    <property type="entry name" value="Kazal_dom"/>
</dbReference>
<name>A0A9Q1CKV8_HOLLE</name>
<reference evidence="4" key="1">
    <citation type="submission" date="2021-10" db="EMBL/GenBank/DDBJ databases">
        <title>Tropical sea cucumber genome reveals ecological adaptation and Cuvierian tubules defense mechanism.</title>
        <authorList>
            <person name="Chen T."/>
        </authorList>
    </citation>
    <scope>NUCLEOTIDE SEQUENCE</scope>
    <source>
        <strain evidence="4">Nanhai2018</strain>
        <tissue evidence="4">Muscle</tissue>
    </source>
</reference>
<gene>
    <name evidence="4" type="ORF">HOLleu_06406</name>
</gene>
<dbReference type="Proteomes" id="UP001152320">
    <property type="component" value="Chromosome 2"/>
</dbReference>
<proteinExistence type="predicted"/>
<dbReference type="InterPro" id="IPR036058">
    <property type="entry name" value="Kazal_dom_sf"/>
</dbReference>
<dbReference type="Gene3D" id="3.30.60.30">
    <property type="match status" value="1"/>
</dbReference>
<keyword evidence="5" id="KW-1185">Reference proteome</keyword>
<sequence>MTKITTVYLLIVFSLTSAVSLRRQTENEDNSQLLLEVERLLQDIEPDLALDEYCASVRRDCVMTGNIFKRNLVCASNFKRYLNPCHLQIRSCDLKRKTGEVLTEKRCLWINIEDESGSKSNESGSKSSESGDASTESGDTSKESGVKFKESGGKSKESGGKSKESGDKSRESEGKSKESGGKSKESGGKSKESGGKSKKSGGKSKESGGKSKKSGESSD</sequence>
<protein>
    <recommendedName>
        <fullName evidence="3">Kazal-like domain-containing protein</fullName>
    </recommendedName>
</protein>
<accession>A0A9Q1CKV8</accession>
<evidence type="ECO:0000256" key="2">
    <source>
        <dbReference type="SAM" id="SignalP"/>
    </source>
</evidence>
<comment type="caution">
    <text evidence="4">The sequence shown here is derived from an EMBL/GenBank/DDBJ whole genome shotgun (WGS) entry which is preliminary data.</text>
</comment>
<feature type="domain" description="Kazal-like" evidence="3">
    <location>
        <begin position="73"/>
        <end position="107"/>
    </location>
</feature>
<feature type="compositionally biased region" description="Low complexity" evidence="1">
    <location>
        <begin position="118"/>
        <end position="138"/>
    </location>
</feature>
<feature type="compositionally biased region" description="Basic and acidic residues" evidence="1">
    <location>
        <begin position="203"/>
        <end position="219"/>
    </location>
</feature>